<feature type="compositionally biased region" description="Basic and acidic residues" evidence="19">
    <location>
        <begin position="2963"/>
        <end position="2973"/>
    </location>
</feature>
<keyword evidence="14" id="KW-0539">Nucleus</keyword>
<dbReference type="FunFam" id="3.30.70.330:FF:000143">
    <property type="entry name" value="msx2-interacting protein-like isoform X1"/>
    <property type="match status" value="1"/>
</dbReference>
<feature type="compositionally biased region" description="Polar residues" evidence="19">
    <location>
        <begin position="1245"/>
        <end position="1255"/>
    </location>
</feature>
<dbReference type="InterPro" id="IPR034174">
    <property type="entry name" value="SHARP_RRM3"/>
</dbReference>
<feature type="compositionally biased region" description="Basic and acidic residues" evidence="19">
    <location>
        <begin position="614"/>
        <end position="663"/>
    </location>
</feature>
<feature type="compositionally biased region" description="Basic and acidic residues" evidence="19">
    <location>
        <begin position="686"/>
        <end position="717"/>
    </location>
</feature>
<evidence type="ECO:0000259" key="21">
    <source>
        <dbReference type="PROSITE" id="PS50917"/>
    </source>
</evidence>
<feature type="region of interest" description="Disordered" evidence="19">
    <location>
        <begin position="1445"/>
        <end position="1531"/>
    </location>
</feature>
<dbReference type="Proteomes" id="UP000314987">
    <property type="component" value="Unassembled WGS sequence"/>
</dbReference>
<dbReference type="InterPro" id="IPR049093">
    <property type="entry name" value="MINT_RID"/>
</dbReference>
<dbReference type="CTD" id="23013"/>
<dbReference type="Ensembl" id="ENSVURT00010001549.1">
    <property type="protein sequence ID" value="ENSVURP00010001357.1"/>
    <property type="gene ID" value="ENSVURG00010001113.1"/>
</dbReference>
<dbReference type="PANTHER" id="PTHR23189">
    <property type="entry name" value="RNA RECOGNITION MOTIF-CONTAINING"/>
    <property type="match status" value="1"/>
</dbReference>
<evidence type="ECO:0000256" key="14">
    <source>
        <dbReference type="ARBA" id="ARBA00023242"/>
    </source>
</evidence>
<evidence type="ECO:0000256" key="12">
    <source>
        <dbReference type="ARBA" id="ARBA00023159"/>
    </source>
</evidence>
<feature type="region of interest" description="Disordered" evidence="19">
    <location>
        <begin position="1409"/>
        <end position="1432"/>
    </location>
</feature>
<dbReference type="Gene3D" id="2.40.290.10">
    <property type="match status" value="1"/>
</dbReference>
<dbReference type="InterPro" id="IPR000504">
    <property type="entry name" value="RRM_dom"/>
</dbReference>
<accession>A0A4X2JWF6</accession>
<feature type="region of interest" description="Disordered" evidence="19">
    <location>
        <begin position="955"/>
        <end position="1001"/>
    </location>
</feature>
<dbReference type="GO" id="GO:0005634">
    <property type="term" value="C:nucleus"/>
    <property type="evidence" value="ECO:0007669"/>
    <property type="project" value="UniProtKB-SubCell"/>
</dbReference>
<feature type="compositionally biased region" description="Low complexity" evidence="19">
    <location>
        <begin position="1645"/>
        <end position="1654"/>
    </location>
</feature>
<feature type="compositionally biased region" description="Basic and acidic residues" evidence="19">
    <location>
        <begin position="123"/>
        <end position="135"/>
    </location>
</feature>
<keyword evidence="7 18" id="KW-0694">RNA-binding</keyword>
<feature type="region of interest" description="Disordered" evidence="19">
    <location>
        <begin position="2732"/>
        <end position="2806"/>
    </location>
</feature>
<feature type="region of interest" description="Disordered" evidence="19">
    <location>
        <begin position="70"/>
        <end position="176"/>
    </location>
</feature>
<dbReference type="SMART" id="SM00360">
    <property type="entry name" value="RRM"/>
    <property type="match status" value="4"/>
</dbReference>
<feature type="compositionally biased region" description="Polar residues" evidence="19">
    <location>
        <begin position="2557"/>
        <end position="2568"/>
    </location>
</feature>
<feature type="domain" description="RRM" evidence="20">
    <location>
        <begin position="358"/>
        <end position="430"/>
    </location>
</feature>
<evidence type="ECO:0000256" key="1">
    <source>
        <dbReference type="ARBA" id="ARBA00004123"/>
    </source>
</evidence>
<keyword evidence="13" id="KW-0804">Transcription</keyword>
<feature type="compositionally biased region" description="Basic and acidic residues" evidence="19">
    <location>
        <begin position="1768"/>
        <end position="1782"/>
    </location>
</feature>
<feature type="compositionally biased region" description="Basic and acidic residues" evidence="19">
    <location>
        <begin position="1445"/>
        <end position="1484"/>
    </location>
</feature>
<feature type="compositionally biased region" description="Low complexity" evidence="19">
    <location>
        <begin position="603"/>
        <end position="613"/>
    </location>
</feature>
<dbReference type="GeneTree" id="ENSGT00940000157087"/>
<feature type="region of interest" description="Disordered" evidence="19">
    <location>
        <begin position="1177"/>
        <end position="1255"/>
    </location>
</feature>
<feature type="compositionally biased region" description="Low complexity" evidence="19">
    <location>
        <begin position="136"/>
        <end position="145"/>
    </location>
</feature>
<dbReference type="InterPro" id="IPR034173">
    <property type="entry name" value="SHARP_RRM2"/>
</dbReference>
<evidence type="ECO:0000256" key="13">
    <source>
        <dbReference type="ARBA" id="ARBA00023163"/>
    </source>
</evidence>
<feature type="region of interest" description="Disordered" evidence="19">
    <location>
        <begin position="2068"/>
        <end position="2089"/>
    </location>
</feature>
<dbReference type="CDD" id="cd21543">
    <property type="entry name" value="SPOC_SHARP"/>
    <property type="match status" value="1"/>
</dbReference>
<feature type="compositionally biased region" description="Polar residues" evidence="19">
    <location>
        <begin position="2182"/>
        <end position="2191"/>
    </location>
</feature>
<keyword evidence="8" id="KW-0914">Notch signaling pathway</keyword>
<feature type="region of interest" description="Disordered" evidence="19">
    <location>
        <begin position="2437"/>
        <end position="2477"/>
    </location>
</feature>
<dbReference type="RefSeq" id="XP_027715596.1">
    <property type="nucleotide sequence ID" value="XM_027859795.1"/>
</dbReference>
<dbReference type="Gene3D" id="3.30.70.330">
    <property type="match status" value="4"/>
</dbReference>
<keyword evidence="12" id="KW-0010">Activator</keyword>
<evidence type="ECO:0000313" key="23">
    <source>
        <dbReference type="Proteomes" id="UP000314987"/>
    </source>
</evidence>
<feature type="compositionally biased region" description="Basic and acidic residues" evidence="19">
    <location>
        <begin position="2072"/>
        <end position="2084"/>
    </location>
</feature>
<evidence type="ECO:0000256" key="17">
    <source>
        <dbReference type="ARBA" id="ARBA00078128"/>
    </source>
</evidence>
<sequence length="3387" mass="376586">MVRETRHLWVGNLPENVREEKIIEHFKRYGRVESVKILPKRGSEGGVAAFVDFVDIKSAQKAHNSVNKMGDRDLRTDYNEPGTIPSAARGLDDTVSIASRSREVSGFRGGGGGPTYGPPPSLHAREGRYERRLDGSDSSSSSSDESPARSVQSTAVPAPTSQLPPSLEKDEPRKSFGIKVQNLPVRSTDTSLKDGLFHEFKKYGKVTSVQIHGASEERYGLVFFRQQEDQEKAQNASKGKLFFGVQIEVTAWVGPETESENEFRPLDERIDEFHPKATRTLFIGNLEKTTTYHDLRNIFQRFGEIVDIDIKKVNGVPQYAFLQYCDITSVCKAIKKMDGEYLGNNRLKLGFGKSMPTNCVWLDGLSTNITDQYLTRHFCRYGPVVKVVYDRLKGMALVLYNEIEYAQAAVKETKGRKIGGNKIKVDFANRESQLAFYHSMEKSGQDIRDFYEMLSERRDERRGSYEYTTDRTYYESVRTPGSYSEDPRREYPARGREFYPDWDPYQGDYYEPRYYDDPREYRDYRNDPYEQDIREYSYRQRERERERERFESDRDRDHERRPMERSQSPAHSRRAPSPVVPSPQSERHQSDSERRVYSRSSDRSGSCSSVSPPRYDKFEKTRIDRYTKIEKPDKERTFDPERVEKEKRPARKEKPERAEKDKPTFQQRRKAKIHSPGSQSSETDQENERDPSPEKLKSNNKQSKEKADKEGTAKSRLDLMPCVVLTRVKEKEGKVIEQPFLEKLRTKLDNDSVKSPFVDQRFHLFQADAAKSGDQTKVDIIRSKVPKEKVQVSHPEVTDKEGKLKPKKHIKDSATEGVSAVDQDKLEARKRRFAEVNLKPDRQKLEVKKSSLDEDDAKAVFKRQPETSAREVTVLKDAEPEKKPARKDIFRREPKKLERIKLEKLISAPSPKECQELASISVGIMSKPTLDLHTRVGDTVEEPVESQEILSKKFNLIKPQHKQPQPLDDQGTEKEEIKKNLSGIPEEMAEHKPGQEKPQLADNEEKIGIDIDHTQSYRKQMEQSRRKQQMELEIAKSEKFGSPKKEVDEYERRSLVHEVGKPPQDVTDDSPPSKKKKVDHFDFEIGTKRERNYRSSRQISEDAERTACSPSVRHFPFHEEDETVDSPRLIPLKETKESPKIDEKGVSYSTMTVREEALKFNPYDSSKKEQMADMAKIKLSGLSSEDESNRWESQMKAEPNRVDVSFPSSIIKRESLRKRSIHRDLEPGEVPSDSDEDGEQKSHSPKTSSLLENSRLSFLLRDREDKVRERDERLSGSLERNKFYSFALDKTITPDTKALLERAKSLSSSREENWSFLDWDSRFASFRNNKDKEKVDSAPRPIPSWYMKKKKIRTDSEGKMDDKKDDHKEEEQERQELFASRFLHSSIFEQDSKRLQHLERKEEELDLLSSRMYGRQTSSDGSNSTSDLTQEPVVLFHSRFIELTRMQQKEKEKDQKPKEVEKQEDKENRPETLESVPEHKEPELKSPSVVGPPPSSTVSQESGSLSLEKEKTVEVHSGKEEKTVEVVSLTGEPKCVPEHATVTMEQPEKIDLPSGSETNKEIVPVPLVSQENLSAEHPSYLDTKPPTPGASFSSQVDISIDPEPESTPLISPLSKPVQKPEEPSEVKEEKPAPAAKTNCDTSQKVEVVPEVQPPGSDNDLEVEPPVVAKDKKSNKSKRSKTPVQPTVVSVPEKPVTRKSERIDREKLKRSSSPRGETQKLTELKMEAEKISRNAAKSPSSAVETENIEPSLPLGRTRRRNVRSVYAHPGDKEEPSPVKDPVEQPRSTRKREREAQEMGSLAATPRRGRPPKTRRRAEEDVSPVKAEQDAEEAEPKDTVEPLKLAEGWRSPRSQKSATPTGLQGKKGKSEQKVDVAADPPEEANEMGDQELSINDSSTKPKSDKEETETGGNEQKRDKKEVDLDKNLPETPSVETVEKKQVPEKSSKYKRGRSRNTKSSVDRASVCLKNVEIRLNVDEVKGALRPTEEEGEPVAVQPSKIKNPPKEDNLLPQFKNEPEDLANESENEVVCEPKQSPEAAQLAKQIELEQAVENIAKLTETSLAAYKEPAAEVTEVHPEEEGDKPAHQASETELAAAIGSIINDISGEPESFPAPPTYSAGSEAEISTEPLVLPSPQAEMEPETDQAVSGILETDAVAEPPVPPASDPGPSALLADPKEPDENVNVSPSSTQEPEVASRDAEVSRKDRVRQKAARSRRKRSTSKKGDAVEANALESEHTPNKCPVTSELKSKPPDKPKEDKQNENSRSISSEPNPADSSKNPASEVISIELAAEEDAPANAPAPLDLPPQAVPVDDGSQASFKVRSTSENAPITPPSVPSTPTPTIPSAASAKLPTPIPSGMVPHHSSTTKVTDWITRHEEARARATPPPALPPDTKASDIDTNSSTLRKILMEPKYVSATSIASTHVTAAIVEPVSAPRLEEGPHPPVESIKPVSEEKPAVPIPNTSDPPAAEAPVFTEKEKVTTVIAPKATSVISRMPTSNDSEESPRAVATKQTQSVQTCLGNALSSKYKPWPSTNENSRFHPGSMSVIEDRPAETGSSPGLRVNTSEGVVLLSYSGQKTEGPQRISAKISQIPPASAMDIEFQQSMSKPQVKQESVMSSQPTPKLGSQTPTGYGSVPTHSSLVLGSQPYSTSPVIASIKQERPSLEKLEPSHLSVSTPVNQAGPGKVLSQAVNTPPVLVHSQLVLSPSVASTNKKPPDPVSLKVETKALQPSNLSPGLSPHHPPSLSGKLHSEANHVSSGPSTPTDRAISHLGVLKQEPHSPRTSGHSPSPFPRACHPSSTSSPVLSNNASVMLAPGIPVPQYISSMHPEQSVIMPPHSITQTVSLSHLSQGEVRMNTPPLPSIPYGIRPEGLHSPRATLQPQIEIRPQRSGTPQPTPLVLPPLSSQHPPEDEMHYHHPVCRGPAPVQPEVLVLQPEYRMHPYNVPREVRHMRHLHVATVGEHHLDTRQSRTPEGSVKTPPSSKTPQPGKETPTPKVPEVTVASSPHSESRLLSVPPSGGQLPGLPLTPPAGVPHGVQIIRPTGDVYHEYRYGDLRSYHTAAQLGHPQFPGASQIGLPSRSMTPSQVPAEGEHTHPSQPVRSKTPQVSQDVKATQTGAPEQTQHMAGSRHSGQLDSHVHIQRAQAEASQTSYPSPVAISIKTDLPSPHTPQAGPKQPLLIPTTSGPGAPSGLPRSGSESQPVVKQELSPQPVSQRPVDMVQLLKKYPIVWQGLLALKNDTAAVQLHFVSGNNVLAHRSLPTSEVGPPLRIAQRMRLEATQLEGVARRMTVETDYCLLLALPCGRDQEDVVNQTESLKAAFITYLQTKQAAGIINVATLGSNQPAYVLQIFPPCEFSERHLSRLAPDLLASISNISPHLMIIIASV</sequence>
<feature type="compositionally biased region" description="Polar residues" evidence="19">
    <location>
        <begin position="2757"/>
        <end position="2767"/>
    </location>
</feature>
<feature type="compositionally biased region" description="Polar residues" evidence="19">
    <location>
        <begin position="149"/>
        <end position="164"/>
    </location>
</feature>
<comment type="subcellular location">
    <subcellularLocation>
        <location evidence="1">Nucleus</location>
    </subcellularLocation>
</comment>
<evidence type="ECO:0000256" key="11">
    <source>
        <dbReference type="ARBA" id="ARBA00023125"/>
    </source>
</evidence>
<reference evidence="23" key="1">
    <citation type="submission" date="2018-12" db="EMBL/GenBank/DDBJ databases">
        <authorList>
            <person name="Yazar S."/>
        </authorList>
    </citation>
    <scope>NUCLEOTIDE SEQUENCE [LARGE SCALE GENOMIC DNA]</scope>
</reference>
<keyword evidence="5" id="KW-0597">Phosphoprotein</keyword>
<dbReference type="FunFam" id="2.40.290.10:FF:000002">
    <property type="entry name" value="Spen family transcriptional repressor"/>
    <property type="match status" value="1"/>
</dbReference>
<feature type="compositionally biased region" description="Basic and acidic residues" evidence="19">
    <location>
        <begin position="2247"/>
        <end position="2262"/>
    </location>
</feature>
<evidence type="ECO:0000256" key="5">
    <source>
        <dbReference type="ARBA" id="ARBA00022553"/>
    </source>
</evidence>
<dbReference type="FunFam" id="3.30.70.330:FF:000150">
    <property type="entry name" value="msx2-interacting protein-like isoform X1"/>
    <property type="match status" value="1"/>
</dbReference>
<dbReference type="Pfam" id="PF00076">
    <property type="entry name" value="RRM_1"/>
    <property type="match status" value="3"/>
</dbReference>
<dbReference type="CDD" id="cd12350">
    <property type="entry name" value="RRM3_SHARP"/>
    <property type="match status" value="1"/>
</dbReference>
<feature type="compositionally biased region" description="Polar residues" evidence="19">
    <location>
        <begin position="1415"/>
        <end position="1429"/>
    </location>
</feature>
<feature type="compositionally biased region" description="Basic and acidic residues" evidence="19">
    <location>
        <begin position="510"/>
        <end position="564"/>
    </location>
</feature>
<feature type="compositionally biased region" description="Basic and acidic residues" evidence="19">
    <location>
        <begin position="1507"/>
        <end position="1524"/>
    </location>
</feature>
<feature type="compositionally biased region" description="Basic and acidic residues" evidence="19">
    <location>
        <begin position="1934"/>
        <end position="1945"/>
    </location>
</feature>
<feature type="region of interest" description="Disordered" evidence="19">
    <location>
        <begin position="2962"/>
        <end position="3025"/>
    </location>
</feature>
<feature type="compositionally biased region" description="Basic and acidic residues" evidence="19">
    <location>
        <begin position="1912"/>
        <end position="1926"/>
    </location>
</feature>
<feature type="compositionally biased region" description="Polar residues" evidence="19">
    <location>
        <begin position="2263"/>
        <end position="2280"/>
    </location>
</feature>
<feature type="region of interest" description="Disordered" evidence="19">
    <location>
        <begin position="1347"/>
        <end position="1375"/>
    </location>
</feature>
<dbReference type="GeneID" id="114041376"/>
<feature type="compositionally biased region" description="Polar residues" evidence="19">
    <location>
        <begin position="2316"/>
        <end position="2328"/>
    </location>
</feature>
<evidence type="ECO:0000256" key="6">
    <source>
        <dbReference type="ARBA" id="ARBA00022737"/>
    </source>
</evidence>
<feature type="region of interest" description="Disordered" evidence="19">
    <location>
        <begin position="2616"/>
        <end position="2636"/>
    </location>
</feature>
<dbReference type="GO" id="GO:0003677">
    <property type="term" value="F:DNA binding"/>
    <property type="evidence" value="ECO:0007669"/>
    <property type="project" value="UniProtKB-KW"/>
</dbReference>
<keyword evidence="23" id="KW-1185">Reference proteome</keyword>
<evidence type="ECO:0000256" key="4">
    <source>
        <dbReference type="ARBA" id="ARBA00022491"/>
    </source>
</evidence>
<feature type="region of interest" description="Disordered" evidence="19">
    <location>
        <begin position="781"/>
        <end position="823"/>
    </location>
</feature>
<dbReference type="InterPro" id="IPR049095">
    <property type="entry name" value="MINT_MID"/>
</dbReference>
<feature type="compositionally biased region" description="Basic and acidic residues" evidence="19">
    <location>
        <begin position="585"/>
        <end position="602"/>
    </location>
</feature>
<dbReference type="Pfam" id="PF20810">
    <property type="entry name" value="MINT_RID"/>
    <property type="match status" value="1"/>
</dbReference>
<dbReference type="FunFam" id="3.30.70.330:FF:000088">
    <property type="entry name" value="msx2-interacting protein-like isoform X1"/>
    <property type="match status" value="1"/>
</dbReference>
<dbReference type="GO" id="GO:0003714">
    <property type="term" value="F:transcription corepressor activity"/>
    <property type="evidence" value="ECO:0007669"/>
    <property type="project" value="UniProtKB-ARBA"/>
</dbReference>
<evidence type="ECO:0000256" key="9">
    <source>
        <dbReference type="ARBA" id="ARBA00023015"/>
    </source>
</evidence>
<feature type="compositionally biased region" description="Basic and acidic residues" evidence="19">
    <location>
        <begin position="1618"/>
        <end position="1631"/>
    </location>
</feature>
<evidence type="ECO:0000256" key="15">
    <source>
        <dbReference type="ARBA" id="ARBA00069486"/>
    </source>
</evidence>
<dbReference type="InterPro" id="IPR016194">
    <property type="entry name" value="SPOC-like_C_dom_sf"/>
</dbReference>
<evidence type="ECO:0000256" key="3">
    <source>
        <dbReference type="ARBA" id="ARBA00022481"/>
    </source>
</evidence>
<feature type="compositionally biased region" description="Basic residues" evidence="19">
    <location>
        <begin position="2205"/>
        <end position="2221"/>
    </location>
</feature>
<evidence type="ECO:0000313" key="22">
    <source>
        <dbReference type="Ensembl" id="ENSVURP00010001357.1"/>
    </source>
</evidence>
<feature type="domain" description="RRM" evidence="20">
    <location>
        <begin position="6"/>
        <end position="81"/>
    </location>
</feature>
<dbReference type="PROSITE" id="PS50917">
    <property type="entry name" value="SPOC"/>
    <property type="match status" value="1"/>
</dbReference>
<dbReference type="GO" id="GO:0003723">
    <property type="term" value="F:RNA binding"/>
    <property type="evidence" value="ECO:0007669"/>
    <property type="project" value="UniProtKB-UniRule"/>
</dbReference>
<feature type="compositionally biased region" description="Low complexity" evidence="19">
    <location>
        <begin position="3014"/>
        <end position="3025"/>
    </location>
</feature>
<feature type="compositionally biased region" description="Basic and acidic residues" evidence="19">
    <location>
        <begin position="1079"/>
        <end position="1105"/>
    </location>
</feature>
<feature type="compositionally biased region" description="Basic and acidic residues" evidence="19">
    <location>
        <begin position="1694"/>
        <end position="1708"/>
    </location>
</feature>
<feature type="compositionally biased region" description="Basic and acidic residues" evidence="19">
    <location>
        <begin position="1131"/>
        <end position="1145"/>
    </location>
</feature>
<dbReference type="InterPro" id="IPR035979">
    <property type="entry name" value="RBD_domain_sf"/>
</dbReference>
<feature type="region of interest" description="Disordered" evidence="19">
    <location>
        <begin position="2102"/>
        <end position="2401"/>
    </location>
</feature>
<dbReference type="Pfam" id="PF20809">
    <property type="entry name" value="MINT_MID"/>
    <property type="match status" value="1"/>
</dbReference>
<gene>
    <name evidence="22" type="primary">SPEN</name>
</gene>
<feature type="region of interest" description="Disordered" evidence="19">
    <location>
        <begin position="1982"/>
        <end position="2011"/>
    </location>
</feature>
<evidence type="ECO:0000256" key="16">
    <source>
        <dbReference type="ARBA" id="ARBA00075118"/>
    </source>
</evidence>
<feature type="compositionally biased region" description="Polar residues" evidence="19">
    <location>
        <begin position="3198"/>
        <end position="3215"/>
    </location>
</feature>
<feature type="region of interest" description="Disordered" evidence="19">
    <location>
        <begin position="2493"/>
        <end position="2568"/>
    </location>
</feature>
<dbReference type="InterPro" id="IPR034172">
    <property type="entry name" value="SHARP_RRM1"/>
</dbReference>
<feature type="compositionally biased region" description="Polar residues" evidence="19">
    <location>
        <begin position="3098"/>
        <end position="3136"/>
    </location>
</feature>
<evidence type="ECO:0000256" key="2">
    <source>
        <dbReference type="ARBA" id="ARBA00005387"/>
    </source>
</evidence>
<feature type="region of interest" description="Disordered" evidence="19">
    <location>
        <begin position="1543"/>
        <end position="1961"/>
    </location>
</feature>
<feature type="compositionally biased region" description="Basic and acidic residues" evidence="19">
    <location>
        <begin position="1353"/>
        <end position="1375"/>
    </location>
</feature>
<feature type="compositionally biased region" description="Basic and acidic residues" evidence="19">
    <location>
        <begin position="1187"/>
        <end position="1201"/>
    </location>
</feature>
<name>A0A4X2JWF6_VOMUR</name>
<dbReference type="Pfam" id="PF07744">
    <property type="entry name" value="SPOC"/>
    <property type="match status" value="1"/>
</dbReference>
<dbReference type="CDD" id="cd12351">
    <property type="entry name" value="RRM4_SHARP"/>
    <property type="match status" value="1"/>
</dbReference>
<feature type="domain" description="RRM" evidence="20">
    <location>
        <begin position="279"/>
        <end position="354"/>
    </location>
</feature>
<feature type="region of interest" description="Disordered" evidence="19">
    <location>
        <begin position="509"/>
        <end position="719"/>
    </location>
</feature>
<evidence type="ECO:0000256" key="10">
    <source>
        <dbReference type="ARBA" id="ARBA00023054"/>
    </source>
</evidence>
<feature type="region of interest" description="Disordered" evidence="19">
    <location>
        <begin position="1017"/>
        <end position="1147"/>
    </location>
</feature>
<keyword evidence="11" id="KW-0238">DNA-binding</keyword>
<reference evidence="22" key="3">
    <citation type="submission" date="2025-09" db="UniProtKB">
        <authorList>
            <consortium name="Ensembl"/>
        </authorList>
    </citation>
    <scope>IDENTIFICATION</scope>
</reference>
<keyword evidence="9" id="KW-0805">Transcription regulation</keyword>
<evidence type="ECO:0000256" key="8">
    <source>
        <dbReference type="ARBA" id="ARBA00022976"/>
    </source>
</evidence>
<feature type="compositionally biased region" description="Basic residues" evidence="19">
    <location>
        <begin position="1805"/>
        <end position="1814"/>
    </location>
</feature>
<dbReference type="SUPFAM" id="SSF54928">
    <property type="entry name" value="RNA-binding domain, RBD"/>
    <property type="match status" value="2"/>
</dbReference>
<feature type="compositionally biased region" description="Pro residues" evidence="19">
    <location>
        <begin position="2331"/>
        <end position="2343"/>
    </location>
</feature>
<keyword evidence="3" id="KW-0488">Methylation</keyword>
<feature type="compositionally biased region" description="Acidic residues" evidence="19">
    <location>
        <begin position="1878"/>
        <end position="1887"/>
    </location>
</feature>
<comment type="similarity">
    <text evidence="2">Belongs to the RRM Spen family.</text>
</comment>
<evidence type="ECO:0000256" key="18">
    <source>
        <dbReference type="PROSITE-ProRule" id="PRU00176"/>
    </source>
</evidence>
<feature type="domain" description="SPOC" evidence="21">
    <location>
        <begin position="3221"/>
        <end position="3387"/>
    </location>
</feature>
<reference evidence="22" key="2">
    <citation type="submission" date="2025-08" db="UniProtKB">
        <authorList>
            <consortium name="Ensembl"/>
        </authorList>
    </citation>
    <scope>IDENTIFICATION</scope>
</reference>
<dbReference type="InterPro" id="IPR012921">
    <property type="entry name" value="SPOC_C"/>
</dbReference>
<keyword evidence="6" id="KW-0677">Repeat</keyword>
<feature type="compositionally biased region" description="Basic and acidic residues" evidence="19">
    <location>
        <begin position="2194"/>
        <end position="2204"/>
    </location>
</feature>
<proteinExistence type="inferred from homology"/>
<dbReference type="CDD" id="cd12349">
    <property type="entry name" value="RRM2_SHARP"/>
    <property type="match status" value="1"/>
</dbReference>
<keyword evidence="10" id="KW-0175">Coiled coil</keyword>
<feature type="compositionally biased region" description="Low complexity" evidence="19">
    <location>
        <begin position="2733"/>
        <end position="2751"/>
    </location>
</feature>
<feature type="compositionally biased region" description="Polar residues" evidence="19">
    <location>
        <begin position="1734"/>
        <end position="1743"/>
    </location>
</feature>
<dbReference type="FunFam" id="3.30.70.330:FF:000118">
    <property type="entry name" value="msx2-interacting protein-like isoform X1"/>
    <property type="match status" value="1"/>
</dbReference>
<dbReference type="InterPro" id="IPR012677">
    <property type="entry name" value="Nucleotide-bd_a/b_plait_sf"/>
</dbReference>
<feature type="region of interest" description="Disordered" evidence="19">
    <location>
        <begin position="472"/>
        <end position="497"/>
    </location>
</feature>
<dbReference type="InterPro" id="IPR010912">
    <property type="entry name" value="SPOC_met"/>
</dbReference>
<dbReference type="GO" id="GO:0007219">
    <property type="term" value="P:Notch signaling pathway"/>
    <property type="evidence" value="ECO:0007669"/>
    <property type="project" value="UniProtKB-KW"/>
</dbReference>
<dbReference type="SUPFAM" id="SSF100939">
    <property type="entry name" value="SPOC domain-like"/>
    <property type="match status" value="1"/>
</dbReference>
<keyword evidence="4" id="KW-0678">Repressor</keyword>
<dbReference type="CDD" id="cd12348">
    <property type="entry name" value="RRM1_SHARP"/>
    <property type="match status" value="1"/>
</dbReference>
<feature type="domain" description="RRM" evidence="20">
    <location>
        <begin position="176"/>
        <end position="249"/>
    </location>
</feature>
<protein>
    <recommendedName>
        <fullName evidence="15">Msx2-interacting protein</fullName>
    </recommendedName>
    <alternativeName>
        <fullName evidence="16">SMART/HDAC1-associated repressor protein</fullName>
    </alternativeName>
    <alternativeName>
        <fullName evidence="17">SPEN homolog</fullName>
    </alternativeName>
</protein>
<feature type="region of interest" description="Disordered" evidence="19">
    <location>
        <begin position="3067"/>
        <end position="3216"/>
    </location>
</feature>
<evidence type="ECO:0000256" key="7">
    <source>
        <dbReference type="ARBA" id="ARBA00022884"/>
    </source>
</evidence>
<feature type="compositionally biased region" description="Basic and acidic residues" evidence="19">
    <location>
        <begin position="485"/>
        <end position="497"/>
    </location>
</feature>
<dbReference type="GO" id="GO:0060816">
    <property type="term" value="P:random inactivation of X chromosome"/>
    <property type="evidence" value="ECO:0007669"/>
    <property type="project" value="UniProtKB-ARBA"/>
</dbReference>
<feature type="compositionally biased region" description="Basic and acidic residues" evidence="19">
    <location>
        <begin position="1017"/>
        <end position="1060"/>
    </location>
</feature>
<feature type="compositionally biased region" description="Basic and acidic residues" evidence="19">
    <location>
        <begin position="781"/>
        <end position="804"/>
    </location>
</feature>
<dbReference type="InterPro" id="IPR034175">
    <property type="entry name" value="SHARP_RRM4"/>
</dbReference>
<feature type="compositionally biased region" description="Basic and acidic residues" evidence="19">
    <location>
        <begin position="1716"/>
        <end position="1731"/>
    </location>
</feature>
<feature type="compositionally biased region" description="Polar residues" evidence="19">
    <location>
        <begin position="2512"/>
        <end position="2527"/>
    </location>
</feature>
<organism evidence="22 23">
    <name type="scientific">Vombatus ursinus</name>
    <name type="common">Common wombat</name>
    <dbReference type="NCBI Taxonomy" id="29139"/>
    <lineage>
        <taxon>Eukaryota</taxon>
        <taxon>Metazoa</taxon>
        <taxon>Chordata</taxon>
        <taxon>Craniata</taxon>
        <taxon>Vertebrata</taxon>
        <taxon>Euteleostomi</taxon>
        <taxon>Mammalia</taxon>
        <taxon>Metatheria</taxon>
        <taxon>Diprotodontia</taxon>
        <taxon>Vombatidae</taxon>
        <taxon>Vombatus</taxon>
    </lineage>
</organism>
<feature type="compositionally biased region" description="Polar residues" evidence="19">
    <location>
        <begin position="1850"/>
        <end position="1860"/>
    </location>
</feature>
<evidence type="ECO:0000259" key="20">
    <source>
        <dbReference type="PROSITE" id="PS50102"/>
    </source>
</evidence>
<dbReference type="PROSITE" id="PS50102">
    <property type="entry name" value="RRM"/>
    <property type="match status" value="4"/>
</dbReference>
<evidence type="ECO:0000256" key="19">
    <source>
        <dbReference type="SAM" id="MobiDB-lite"/>
    </source>
</evidence>